<keyword evidence="6 7" id="KW-0472">Membrane</keyword>
<evidence type="ECO:0000256" key="7">
    <source>
        <dbReference type="SAM" id="Phobius"/>
    </source>
</evidence>
<dbReference type="Proteomes" id="UP000298213">
    <property type="component" value="Unassembled WGS sequence"/>
</dbReference>
<sequence length="366" mass="39234">MCDLARYLILATLLAIVINADAWRPLGAIVLGLAIAGSAALFIRGVVRGLAMPRIVAWLLAGVTFVALLARSVGGLQPITNTLNRVGFSAGSMRFSLLSLLQIAVTIAALYAIVKLLNRLVASSIARASSLDPTQQLLVQKLAAIAVVVAAFLIGIDVVGIDLTALTVFSGAFGLAVGFGLQKTFGNLIAGIILLMDRSIKPGDVIVIGESVGHVNKIGVRAVSIVTRDGKEHLIPNENLMTQEVENWSYSTRDVRVHIPVGVGYSCDLALAQRLMIEAAASANRVLKTPAPKVWLRAFGESSVDHEILVWIEDPEAGIGSVRSEILNRLWVLFQENRIELPYPQRDIRVKEWPAAVPAPAAPREP</sequence>
<dbReference type="InterPro" id="IPR052702">
    <property type="entry name" value="MscS-like_channel"/>
</dbReference>
<organism evidence="10 11">
    <name type="scientific">Sphingomonas parva</name>
    <dbReference type="NCBI Taxonomy" id="2555898"/>
    <lineage>
        <taxon>Bacteria</taxon>
        <taxon>Pseudomonadati</taxon>
        <taxon>Pseudomonadota</taxon>
        <taxon>Alphaproteobacteria</taxon>
        <taxon>Sphingomonadales</taxon>
        <taxon>Sphingomonadaceae</taxon>
        <taxon>Sphingomonas</taxon>
    </lineage>
</organism>
<evidence type="ECO:0000313" key="11">
    <source>
        <dbReference type="Proteomes" id="UP000298213"/>
    </source>
</evidence>
<evidence type="ECO:0000259" key="9">
    <source>
        <dbReference type="Pfam" id="PF21082"/>
    </source>
</evidence>
<comment type="similarity">
    <text evidence="2">Belongs to the MscS (TC 1.A.23) family.</text>
</comment>
<dbReference type="InterPro" id="IPR011066">
    <property type="entry name" value="MscS_channel_C_sf"/>
</dbReference>
<dbReference type="SUPFAM" id="SSF50182">
    <property type="entry name" value="Sm-like ribonucleoproteins"/>
    <property type="match status" value="1"/>
</dbReference>
<feature type="domain" description="Mechanosensitive ion channel MscS C-terminal" evidence="9">
    <location>
        <begin position="258"/>
        <end position="341"/>
    </location>
</feature>
<comment type="caution">
    <text evidence="10">The sequence shown here is derived from an EMBL/GenBank/DDBJ whole genome shotgun (WGS) entry which is preliminary data.</text>
</comment>
<feature type="transmembrane region" description="Helical" evidence="7">
    <location>
        <begin position="22"/>
        <end position="43"/>
    </location>
</feature>
<keyword evidence="4 7" id="KW-0812">Transmembrane</keyword>
<dbReference type="GO" id="GO:0005886">
    <property type="term" value="C:plasma membrane"/>
    <property type="evidence" value="ECO:0007669"/>
    <property type="project" value="UniProtKB-SubCell"/>
</dbReference>
<dbReference type="PANTHER" id="PTHR30347">
    <property type="entry name" value="POTASSIUM CHANNEL RELATED"/>
    <property type="match status" value="1"/>
</dbReference>
<dbReference type="InterPro" id="IPR023408">
    <property type="entry name" value="MscS_beta-dom_sf"/>
</dbReference>
<dbReference type="PANTHER" id="PTHR30347:SF1">
    <property type="entry name" value="MECHANOSENSITIVE CHANNEL MSCK"/>
    <property type="match status" value="1"/>
</dbReference>
<dbReference type="Pfam" id="PF00924">
    <property type="entry name" value="MS_channel_2nd"/>
    <property type="match status" value="1"/>
</dbReference>
<dbReference type="InterPro" id="IPR049278">
    <property type="entry name" value="MS_channel_C"/>
</dbReference>
<feature type="transmembrane region" description="Helical" evidence="7">
    <location>
        <begin position="173"/>
        <end position="196"/>
    </location>
</feature>
<feature type="transmembrane region" description="Helical" evidence="7">
    <location>
        <begin position="138"/>
        <end position="161"/>
    </location>
</feature>
<name>A0A4Y8ZP46_9SPHN</name>
<evidence type="ECO:0000256" key="4">
    <source>
        <dbReference type="ARBA" id="ARBA00022692"/>
    </source>
</evidence>
<dbReference type="SUPFAM" id="SSF82861">
    <property type="entry name" value="Mechanosensitive channel protein MscS (YggB), transmembrane region"/>
    <property type="match status" value="1"/>
</dbReference>
<evidence type="ECO:0000256" key="2">
    <source>
        <dbReference type="ARBA" id="ARBA00008017"/>
    </source>
</evidence>
<accession>A0A4Y8ZP46</accession>
<dbReference type="Pfam" id="PF21082">
    <property type="entry name" value="MS_channel_3rd"/>
    <property type="match status" value="1"/>
</dbReference>
<evidence type="ECO:0000259" key="8">
    <source>
        <dbReference type="Pfam" id="PF00924"/>
    </source>
</evidence>
<dbReference type="Gene3D" id="2.30.30.60">
    <property type="match status" value="1"/>
</dbReference>
<evidence type="ECO:0000256" key="6">
    <source>
        <dbReference type="ARBA" id="ARBA00023136"/>
    </source>
</evidence>
<dbReference type="InterPro" id="IPR010920">
    <property type="entry name" value="LSM_dom_sf"/>
</dbReference>
<dbReference type="EMBL" id="SPDV01000046">
    <property type="protein sequence ID" value="TFI56925.1"/>
    <property type="molecule type" value="Genomic_DNA"/>
</dbReference>
<keyword evidence="3" id="KW-1003">Cell membrane</keyword>
<dbReference type="OrthoDB" id="9799209at2"/>
<dbReference type="SUPFAM" id="SSF82689">
    <property type="entry name" value="Mechanosensitive channel protein MscS (YggB), C-terminal domain"/>
    <property type="match status" value="1"/>
</dbReference>
<dbReference type="InterPro" id="IPR006685">
    <property type="entry name" value="MscS_channel_2nd"/>
</dbReference>
<comment type="subcellular location">
    <subcellularLocation>
        <location evidence="1">Cell membrane</location>
        <topology evidence="1">Multi-pass membrane protein</topology>
    </subcellularLocation>
</comment>
<protein>
    <submittedName>
        <fullName evidence="10">Mechanosensitive ion channel</fullName>
    </submittedName>
</protein>
<keyword evidence="11" id="KW-1185">Reference proteome</keyword>
<evidence type="ECO:0000256" key="5">
    <source>
        <dbReference type="ARBA" id="ARBA00022989"/>
    </source>
</evidence>
<dbReference type="AlphaFoldDB" id="A0A4Y8ZP46"/>
<evidence type="ECO:0000256" key="3">
    <source>
        <dbReference type="ARBA" id="ARBA00022475"/>
    </source>
</evidence>
<feature type="domain" description="Mechanosensitive ion channel MscS" evidence="8">
    <location>
        <begin position="184"/>
        <end position="249"/>
    </location>
</feature>
<feature type="transmembrane region" description="Helical" evidence="7">
    <location>
        <begin position="93"/>
        <end position="117"/>
    </location>
</feature>
<evidence type="ECO:0000313" key="10">
    <source>
        <dbReference type="EMBL" id="TFI56925.1"/>
    </source>
</evidence>
<dbReference type="Gene3D" id="3.30.70.100">
    <property type="match status" value="1"/>
</dbReference>
<dbReference type="Gene3D" id="1.10.287.1260">
    <property type="match status" value="1"/>
</dbReference>
<reference evidence="10 11" key="1">
    <citation type="submission" date="2019-03" db="EMBL/GenBank/DDBJ databases">
        <title>Genome sequence of Sphingomonas sp. 17J27-24.</title>
        <authorList>
            <person name="Kim M."/>
            <person name="Maeng S."/>
            <person name="Sathiyaraj S."/>
        </authorList>
    </citation>
    <scope>NUCLEOTIDE SEQUENCE [LARGE SCALE GENOMIC DNA]</scope>
    <source>
        <strain evidence="10 11">17J27-24</strain>
    </source>
</reference>
<dbReference type="InterPro" id="IPR011014">
    <property type="entry name" value="MscS_channel_TM-2"/>
</dbReference>
<evidence type="ECO:0000256" key="1">
    <source>
        <dbReference type="ARBA" id="ARBA00004651"/>
    </source>
</evidence>
<gene>
    <name evidence="10" type="ORF">E2493_17775</name>
</gene>
<keyword evidence="5 7" id="KW-1133">Transmembrane helix</keyword>
<proteinExistence type="inferred from homology"/>
<dbReference type="GO" id="GO:0008381">
    <property type="term" value="F:mechanosensitive monoatomic ion channel activity"/>
    <property type="evidence" value="ECO:0007669"/>
    <property type="project" value="UniProtKB-ARBA"/>
</dbReference>
<feature type="transmembrane region" description="Helical" evidence="7">
    <location>
        <begin position="55"/>
        <end position="73"/>
    </location>
</feature>